<comment type="caution">
    <text evidence="1">The sequence shown here is derived from an EMBL/GenBank/DDBJ whole genome shotgun (WGS) entry which is preliminary data.</text>
</comment>
<reference evidence="1" key="1">
    <citation type="submission" date="2019-12" db="EMBL/GenBank/DDBJ databases">
        <title>Genome sequencing and annotation of Brassica cretica.</title>
        <authorList>
            <person name="Studholme D.J."/>
            <person name="Sarris P.F."/>
        </authorList>
    </citation>
    <scope>NUCLEOTIDE SEQUENCE</scope>
    <source>
        <strain evidence="1">PFS-102/07</strain>
        <tissue evidence="1">Leaf</tissue>
    </source>
</reference>
<organism evidence="1">
    <name type="scientific">Brassica cretica</name>
    <name type="common">Mustard</name>
    <dbReference type="NCBI Taxonomy" id="69181"/>
    <lineage>
        <taxon>Eukaryota</taxon>
        <taxon>Viridiplantae</taxon>
        <taxon>Streptophyta</taxon>
        <taxon>Embryophyta</taxon>
        <taxon>Tracheophyta</taxon>
        <taxon>Spermatophyta</taxon>
        <taxon>Magnoliopsida</taxon>
        <taxon>eudicotyledons</taxon>
        <taxon>Gunneridae</taxon>
        <taxon>Pentapetalae</taxon>
        <taxon>rosids</taxon>
        <taxon>malvids</taxon>
        <taxon>Brassicales</taxon>
        <taxon>Brassicaceae</taxon>
        <taxon>Brassiceae</taxon>
        <taxon>Brassica</taxon>
    </lineage>
</organism>
<dbReference type="EMBL" id="QGKY02000246">
    <property type="protein sequence ID" value="KAF2584540.1"/>
    <property type="molecule type" value="Genomic_DNA"/>
</dbReference>
<dbReference type="AlphaFoldDB" id="A0A8S9JPU6"/>
<name>A0A8S9JPU6_BRACR</name>
<proteinExistence type="predicted"/>
<accession>A0A8S9JPU6</accession>
<gene>
    <name evidence="1" type="ORF">F2Q70_00037431</name>
</gene>
<sequence length="127" mass="15059">MKMKSSSFKDSFFRLYLFVPSEILCSGSYSMYPSDQIDEPGFESSELFDEPARVKLKEMSQELWQDSWGDDDEILGKHRRVKSTMEYVELEDDTFFILSFEKDENNNVLGELKQPARRKYKKRREAT</sequence>
<evidence type="ECO:0000313" key="1">
    <source>
        <dbReference type="EMBL" id="KAF2584540.1"/>
    </source>
</evidence>
<protein>
    <submittedName>
        <fullName evidence="1">Uncharacterized protein</fullName>
    </submittedName>
</protein>